<dbReference type="EMBL" id="PTJE01000004">
    <property type="protein sequence ID" value="PPK94358.1"/>
    <property type="molecule type" value="Genomic_DNA"/>
</dbReference>
<dbReference type="InterPro" id="IPR000086">
    <property type="entry name" value="NUDIX_hydrolase_dom"/>
</dbReference>
<gene>
    <name evidence="3" type="ORF">LY01_01995</name>
</gene>
<dbReference type="PANTHER" id="PTHR43736">
    <property type="entry name" value="ADP-RIBOSE PYROPHOSPHATASE"/>
    <property type="match status" value="1"/>
</dbReference>
<dbReference type="InterPro" id="IPR020476">
    <property type="entry name" value="Nudix_hydrolase"/>
</dbReference>
<evidence type="ECO:0000313" key="3">
    <source>
        <dbReference type="EMBL" id="PPK94358.1"/>
    </source>
</evidence>
<dbReference type="GO" id="GO:0016787">
    <property type="term" value="F:hydrolase activity"/>
    <property type="evidence" value="ECO:0007669"/>
    <property type="project" value="UniProtKB-KW"/>
</dbReference>
<evidence type="ECO:0000259" key="2">
    <source>
        <dbReference type="PROSITE" id="PS51462"/>
    </source>
</evidence>
<evidence type="ECO:0000313" key="4">
    <source>
        <dbReference type="Proteomes" id="UP000239002"/>
    </source>
</evidence>
<protein>
    <submittedName>
        <fullName evidence="3">NUDIX domain-containing protein</fullName>
    </submittedName>
</protein>
<comment type="caution">
    <text evidence="3">The sequence shown here is derived from an EMBL/GenBank/DDBJ whole genome shotgun (WGS) entry which is preliminary data.</text>
</comment>
<dbReference type="SUPFAM" id="SSF55811">
    <property type="entry name" value="Nudix"/>
    <property type="match status" value="1"/>
</dbReference>
<reference evidence="3 4" key="1">
    <citation type="submission" date="2018-02" db="EMBL/GenBank/DDBJ databases">
        <title>Genomic Encyclopedia of Archaeal and Bacterial Type Strains, Phase II (KMG-II): from individual species to whole genera.</title>
        <authorList>
            <person name="Goeker M."/>
        </authorList>
    </citation>
    <scope>NUCLEOTIDE SEQUENCE [LARGE SCALE GENOMIC DNA]</scope>
    <source>
        <strain evidence="3 4">DSM 16809</strain>
    </source>
</reference>
<keyword evidence="4" id="KW-1185">Reference proteome</keyword>
<organism evidence="3 4">
    <name type="scientific">Nonlabens xylanidelens</name>
    <dbReference type="NCBI Taxonomy" id="191564"/>
    <lineage>
        <taxon>Bacteria</taxon>
        <taxon>Pseudomonadati</taxon>
        <taxon>Bacteroidota</taxon>
        <taxon>Flavobacteriia</taxon>
        <taxon>Flavobacteriales</taxon>
        <taxon>Flavobacteriaceae</taxon>
        <taxon>Nonlabens</taxon>
    </lineage>
</organism>
<keyword evidence="1" id="KW-0378">Hydrolase</keyword>
<dbReference type="PRINTS" id="PR00502">
    <property type="entry name" value="NUDIXFAMILY"/>
</dbReference>
<dbReference type="Proteomes" id="UP000239002">
    <property type="component" value="Unassembled WGS sequence"/>
</dbReference>
<accession>A0A2S6IJI6</accession>
<proteinExistence type="predicted"/>
<feature type="domain" description="Nudix hydrolase" evidence="2">
    <location>
        <begin position="67"/>
        <end position="195"/>
    </location>
</feature>
<dbReference type="Pfam" id="PF00293">
    <property type="entry name" value="NUDIX"/>
    <property type="match status" value="1"/>
</dbReference>
<dbReference type="PROSITE" id="PS51462">
    <property type="entry name" value="NUDIX"/>
    <property type="match status" value="1"/>
</dbReference>
<sequence>MYKVFVKEVAIIVTSDKSNFKDHNTFNIKKVDFHKLVEQIENKELTNVVLYSKNKSKLLKRLHKLLPIVIAGGGLVLNQENDFLFIHRNGKWDLPKGKAEDGETIEETSIREVEEETGVKNLAITNYLGHTYHTFSRKGKLKLKLTHWFIMETDSVKKLKPQKKEGIDKAVWLNKEMATMALKDSYANIRELFPDDMLVDNARKV</sequence>
<dbReference type="Gene3D" id="3.90.79.10">
    <property type="entry name" value="Nucleoside Triphosphate Pyrophosphohydrolase"/>
    <property type="match status" value="1"/>
</dbReference>
<dbReference type="InterPro" id="IPR015797">
    <property type="entry name" value="NUDIX_hydrolase-like_dom_sf"/>
</dbReference>
<dbReference type="AlphaFoldDB" id="A0A2S6IJI6"/>
<name>A0A2S6IJI6_9FLAO</name>
<evidence type="ECO:0000256" key="1">
    <source>
        <dbReference type="ARBA" id="ARBA00022801"/>
    </source>
</evidence>
<dbReference type="CDD" id="cd03673">
    <property type="entry name" value="NUDIX_Ap6A_hydrolase"/>
    <property type="match status" value="1"/>
</dbReference>
<dbReference type="PANTHER" id="PTHR43736:SF1">
    <property type="entry name" value="DIHYDRONEOPTERIN TRIPHOSPHATE DIPHOSPHATASE"/>
    <property type="match status" value="1"/>
</dbReference>